<comment type="subcellular location">
    <subcellularLocation>
        <location evidence="1">Cytoplasm</location>
    </subcellularLocation>
</comment>
<evidence type="ECO:0000256" key="2">
    <source>
        <dbReference type="ARBA" id="ARBA00010736"/>
    </source>
</evidence>
<dbReference type="EMBL" id="VDMB01000006">
    <property type="protein sequence ID" value="TYT75032.1"/>
    <property type="molecule type" value="Genomic_DNA"/>
</dbReference>
<comment type="caution">
    <text evidence="6">The sequence shown here is derived from an EMBL/GenBank/DDBJ whole genome shotgun (WGS) entry which is preliminary data.</text>
</comment>
<gene>
    <name evidence="6" type="ORF">FIM25_06430</name>
</gene>
<proteinExistence type="inferred from homology"/>
<keyword evidence="7" id="KW-1185">Reference proteome</keyword>
<evidence type="ECO:0000313" key="7">
    <source>
        <dbReference type="Proteomes" id="UP000321899"/>
    </source>
</evidence>
<keyword evidence="4" id="KW-0598">Phosphotransferase system</keyword>
<dbReference type="InterPro" id="IPR050399">
    <property type="entry name" value="HPr"/>
</dbReference>
<dbReference type="Gene3D" id="3.30.1340.10">
    <property type="entry name" value="HPr-like"/>
    <property type="match status" value="1"/>
</dbReference>
<name>A0A5Q4VFK1_9BACT</name>
<evidence type="ECO:0000256" key="4">
    <source>
        <dbReference type="ARBA" id="ARBA00022683"/>
    </source>
</evidence>
<dbReference type="PANTHER" id="PTHR33705">
    <property type="entry name" value="PHOSPHOCARRIER PROTEIN HPR"/>
    <property type="match status" value="1"/>
</dbReference>
<dbReference type="Pfam" id="PF00381">
    <property type="entry name" value="PTS-HPr"/>
    <property type="match status" value="1"/>
</dbReference>
<dbReference type="AlphaFoldDB" id="A0A5Q4VFK1"/>
<dbReference type="Proteomes" id="UP000321899">
    <property type="component" value="Unassembled WGS sequence"/>
</dbReference>
<dbReference type="PANTHER" id="PTHR33705:SF2">
    <property type="entry name" value="PHOSPHOCARRIER PROTEIN NPR"/>
    <property type="match status" value="1"/>
</dbReference>
<evidence type="ECO:0000256" key="3">
    <source>
        <dbReference type="ARBA" id="ARBA00022490"/>
    </source>
</evidence>
<dbReference type="PRINTS" id="PR00107">
    <property type="entry name" value="PHOSPHOCPHPR"/>
</dbReference>
<dbReference type="NCBIfam" id="TIGR01003">
    <property type="entry name" value="PTS_HPr_family"/>
    <property type="match status" value="1"/>
</dbReference>
<sequence>MHPKELTITNTSGIHARPAAAIARIAQTAKSGVWICHEEERVDATSIIDILTLACGQGARITLYAEDPEDLPIIDSIAMLIENGFGE</sequence>
<dbReference type="SUPFAM" id="SSF55594">
    <property type="entry name" value="HPr-like"/>
    <property type="match status" value="1"/>
</dbReference>
<comment type="similarity">
    <text evidence="2">Belongs to the HPr family.</text>
</comment>
<accession>A0A5Q4VFK1</accession>
<dbReference type="InterPro" id="IPR001020">
    <property type="entry name" value="PTS_HPr_His_P_site"/>
</dbReference>
<dbReference type="InterPro" id="IPR000032">
    <property type="entry name" value="HPr-like"/>
</dbReference>
<feature type="domain" description="HPr" evidence="5">
    <location>
        <begin position="1"/>
        <end position="87"/>
    </location>
</feature>
<dbReference type="InterPro" id="IPR035895">
    <property type="entry name" value="HPr-like_sf"/>
</dbReference>
<organism evidence="6 7">
    <name type="scientific">Desulfobotulus mexicanus</name>
    <dbReference type="NCBI Taxonomy" id="2586642"/>
    <lineage>
        <taxon>Bacteria</taxon>
        <taxon>Pseudomonadati</taxon>
        <taxon>Thermodesulfobacteriota</taxon>
        <taxon>Desulfobacteria</taxon>
        <taxon>Desulfobacterales</taxon>
        <taxon>Desulfobacteraceae</taxon>
        <taxon>Desulfobotulus</taxon>
    </lineage>
</organism>
<dbReference type="GO" id="GO:0009401">
    <property type="term" value="P:phosphoenolpyruvate-dependent sugar phosphotransferase system"/>
    <property type="evidence" value="ECO:0007669"/>
    <property type="project" value="UniProtKB-KW"/>
</dbReference>
<dbReference type="OrthoDB" id="9798965at2"/>
<protein>
    <submittedName>
        <fullName evidence="6">HPr family phosphocarrier protein</fullName>
    </submittedName>
</protein>
<evidence type="ECO:0000259" key="5">
    <source>
        <dbReference type="PROSITE" id="PS51350"/>
    </source>
</evidence>
<keyword evidence="3" id="KW-0963">Cytoplasm</keyword>
<evidence type="ECO:0000256" key="1">
    <source>
        <dbReference type="ARBA" id="ARBA00004496"/>
    </source>
</evidence>
<dbReference type="GO" id="GO:0005737">
    <property type="term" value="C:cytoplasm"/>
    <property type="evidence" value="ECO:0007669"/>
    <property type="project" value="UniProtKB-SubCell"/>
</dbReference>
<dbReference type="PROSITE" id="PS00369">
    <property type="entry name" value="PTS_HPR_HIS"/>
    <property type="match status" value="1"/>
</dbReference>
<dbReference type="RefSeq" id="WP_139447493.1">
    <property type="nucleotide sequence ID" value="NZ_VDMB01000006.1"/>
</dbReference>
<evidence type="ECO:0000313" key="6">
    <source>
        <dbReference type="EMBL" id="TYT75032.1"/>
    </source>
</evidence>
<reference evidence="6 7" key="1">
    <citation type="submission" date="2019-06" db="EMBL/GenBank/DDBJ databases">
        <title>Desulfobotulus mexicanus sp. nov., a novel sulfate-reducing bacterium isolated from the sediment of an alkaline crater lake in Mexico.</title>
        <authorList>
            <person name="Hirschler-Rea A."/>
        </authorList>
    </citation>
    <scope>NUCLEOTIDE SEQUENCE [LARGE SCALE GENOMIC DNA]</scope>
    <source>
        <strain evidence="6 7">PAR22N</strain>
    </source>
</reference>
<dbReference type="PROSITE" id="PS51350">
    <property type="entry name" value="PTS_HPR_DOM"/>
    <property type="match status" value="1"/>
</dbReference>